<evidence type="ECO:0000256" key="8">
    <source>
        <dbReference type="RuleBase" id="RU000605"/>
    </source>
</evidence>
<protein>
    <recommendedName>
        <fullName evidence="3 7">Chorismate synthase</fullName>
        <shortName evidence="7">CS</shortName>
        <ecNumber evidence="3 7">4.2.3.5</ecNumber>
    </recommendedName>
    <alternativeName>
        <fullName evidence="7">5-enolpyruvylshikimate-3-phosphate phospholyase</fullName>
    </alternativeName>
</protein>
<keyword evidence="7" id="KW-0274">FAD</keyword>
<evidence type="ECO:0000313" key="9">
    <source>
        <dbReference type="EMBL" id="HFK19820.1"/>
    </source>
</evidence>
<dbReference type="NCBIfam" id="TIGR00033">
    <property type="entry name" value="aroC"/>
    <property type="match status" value="1"/>
</dbReference>
<dbReference type="GO" id="GO:0008652">
    <property type="term" value="P:amino acid biosynthetic process"/>
    <property type="evidence" value="ECO:0007669"/>
    <property type="project" value="UniProtKB-KW"/>
</dbReference>
<evidence type="ECO:0000256" key="7">
    <source>
        <dbReference type="HAMAP-Rule" id="MF_00300"/>
    </source>
</evidence>
<dbReference type="GO" id="GO:0005829">
    <property type="term" value="C:cytosol"/>
    <property type="evidence" value="ECO:0007669"/>
    <property type="project" value="TreeGrafter"/>
</dbReference>
<dbReference type="CDD" id="cd07304">
    <property type="entry name" value="Chorismate_synthase"/>
    <property type="match status" value="1"/>
</dbReference>
<dbReference type="PROSITE" id="PS00789">
    <property type="entry name" value="CHORISMATE_SYNTHASE_3"/>
    <property type="match status" value="1"/>
</dbReference>
<keyword evidence="7" id="KW-0288">FMN</keyword>
<dbReference type="PROSITE" id="PS00787">
    <property type="entry name" value="CHORISMATE_SYNTHASE_1"/>
    <property type="match status" value="1"/>
</dbReference>
<sequence>MTFSFGKDFKFTIFGESHGQCVGVVVEGCPAGLEISGGDIQRELERRRPGTGPVSTRHEGDAVRIMSGVTAGRANGGPIMALVSNVDVDSSWYERNRFLPRPGHADYTAFVKYGGFNDYRGGGFFSGRMTVGMVIAGAIAKKILSAEGVRIFAHLIQLGSVRVAENVGDEEVEAIAAKSPLWCASEVASQRMLDELAKAASDGDSLGGVVECRATGVPPGIGEPLFDSVESVVSHGLFSIPAVKGVEFGGGFSLSRMRGSEANDGFAIIGGKVLTKTNNSGGILGGISNGMPIVVRVIFKPTPSIAKTQRSVDLSKMEGAEIRVEGRHDPCVAVRGVPVVEGMVAVSLADLMSRAHKISRVEGV</sequence>
<dbReference type="GO" id="GO:0009073">
    <property type="term" value="P:aromatic amino acid family biosynthetic process"/>
    <property type="evidence" value="ECO:0007669"/>
    <property type="project" value="UniProtKB-KW"/>
</dbReference>
<organism evidence="9">
    <name type="scientific">Candidatus Methanomethylicus mesodigestus</name>
    <dbReference type="NCBI Taxonomy" id="1867258"/>
    <lineage>
        <taxon>Archaea</taxon>
        <taxon>Thermoproteota</taxon>
        <taxon>Methanosuratincolia</taxon>
        <taxon>Candidatus Methanomethylicales</taxon>
        <taxon>Candidatus Methanomethylicaceae</taxon>
        <taxon>Candidatus Methanomethylicus</taxon>
    </lineage>
</organism>
<dbReference type="InterPro" id="IPR020541">
    <property type="entry name" value="Chorismate_synthase_CS"/>
</dbReference>
<evidence type="ECO:0000256" key="2">
    <source>
        <dbReference type="ARBA" id="ARBA00008014"/>
    </source>
</evidence>
<comment type="caution">
    <text evidence="9">The sequence shown here is derived from an EMBL/GenBank/DDBJ whole genome shotgun (WGS) entry which is preliminary data.</text>
</comment>
<dbReference type="AlphaFoldDB" id="A0A7C3ERV6"/>
<comment type="pathway">
    <text evidence="1 7 8">Metabolic intermediate biosynthesis; chorismate biosynthesis; chorismate from D-erythrose 4-phosphate and phosphoenolpyruvate: step 7/7.</text>
</comment>
<dbReference type="GO" id="GO:0010181">
    <property type="term" value="F:FMN binding"/>
    <property type="evidence" value="ECO:0007669"/>
    <property type="project" value="TreeGrafter"/>
</dbReference>
<keyword evidence="7" id="KW-0285">Flavoprotein</keyword>
<evidence type="ECO:0000256" key="6">
    <source>
        <dbReference type="ARBA" id="ARBA00023239"/>
    </source>
</evidence>
<keyword evidence="4 7" id="KW-0028">Amino-acid biosynthesis</keyword>
<dbReference type="PANTHER" id="PTHR21085">
    <property type="entry name" value="CHORISMATE SYNTHASE"/>
    <property type="match status" value="1"/>
</dbReference>
<gene>
    <name evidence="7 9" type="primary">aroC</name>
    <name evidence="9" type="ORF">ENS19_00885</name>
</gene>
<feature type="binding site" evidence="7">
    <location>
        <position position="327"/>
    </location>
    <ligand>
        <name>FMN</name>
        <dbReference type="ChEBI" id="CHEBI:58210"/>
    </ligand>
</feature>
<reference evidence="9" key="1">
    <citation type="journal article" date="2020" name="mSystems">
        <title>Genome- and Community-Level Interaction Insights into Carbon Utilization and Element Cycling Functions of Hydrothermarchaeota in Hydrothermal Sediment.</title>
        <authorList>
            <person name="Zhou Z."/>
            <person name="Liu Y."/>
            <person name="Xu W."/>
            <person name="Pan J."/>
            <person name="Luo Z.H."/>
            <person name="Li M."/>
        </authorList>
    </citation>
    <scope>NUCLEOTIDE SEQUENCE [LARGE SCALE GENOMIC DNA]</scope>
    <source>
        <strain evidence="9">SpSt-468</strain>
    </source>
</reference>
<evidence type="ECO:0000256" key="4">
    <source>
        <dbReference type="ARBA" id="ARBA00022605"/>
    </source>
</evidence>
<dbReference type="UniPathway" id="UPA00053">
    <property type="reaction ID" value="UER00090"/>
</dbReference>
<feature type="binding site" evidence="7">
    <location>
        <begin position="300"/>
        <end position="304"/>
    </location>
    <ligand>
        <name>FMN</name>
        <dbReference type="ChEBI" id="CHEBI:58210"/>
    </ligand>
</feature>
<name>A0A7C3ERV6_9CREN</name>
<comment type="catalytic activity">
    <reaction evidence="7 8">
        <text>5-O-(1-carboxyvinyl)-3-phosphoshikimate = chorismate + phosphate</text>
        <dbReference type="Rhea" id="RHEA:21020"/>
        <dbReference type="ChEBI" id="CHEBI:29748"/>
        <dbReference type="ChEBI" id="CHEBI:43474"/>
        <dbReference type="ChEBI" id="CHEBI:57701"/>
        <dbReference type="EC" id="4.2.3.5"/>
    </reaction>
</comment>
<dbReference type="NCBIfam" id="NF003793">
    <property type="entry name" value="PRK05382.1"/>
    <property type="match status" value="1"/>
</dbReference>
<accession>A0A7C3ERV6</accession>
<keyword evidence="6 7" id="KW-0456">Lyase</keyword>
<keyword evidence="5 7" id="KW-0057">Aromatic amino acid biosynthesis</keyword>
<evidence type="ECO:0000256" key="3">
    <source>
        <dbReference type="ARBA" id="ARBA00013036"/>
    </source>
</evidence>
<dbReference type="InterPro" id="IPR035904">
    <property type="entry name" value="Chorismate_synth_AroC_sf"/>
</dbReference>
<feature type="binding site" evidence="7">
    <location>
        <position position="47"/>
    </location>
    <ligand>
        <name>NADP(+)</name>
        <dbReference type="ChEBI" id="CHEBI:58349"/>
    </ligand>
</feature>
<dbReference type="PIRSF" id="PIRSF001456">
    <property type="entry name" value="Chorismate_synth"/>
    <property type="match status" value="1"/>
</dbReference>
<evidence type="ECO:0000256" key="1">
    <source>
        <dbReference type="ARBA" id="ARBA00005044"/>
    </source>
</evidence>
<evidence type="ECO:0000256" key="5">
    <source>
        <dbReference type="ARBA" id="ARBA00023141"/>
    </source>
</evidence>
<feature type="binding site" evidence="7">
    <location>
        <position position="285"/>
    </location>
    <ligand>
        <name>FMN</name>
        <dbReference type="ChEBI" id="CHEBI:58210"/>
    </ligand>
</feature>
<comment type="caution">
    <text evidence="7">Lacks conserved residue(s) required for the propagation of feature annotation.</text>
</comment>
<dbReference type="HAMAP" id="MF_00300">
    <property type="entry name" value="Chorismate_synth"/>
    <property type="match status" value="1"/>
</dbReference>
<dbReference type="EC" id="4.2.3.5" evidence="3 7"/>
<dbReference type="EMBL" id="DSTX01000001">
    <property type="protein sequence ID" value="HFK19820.1"/>
    <property type="molecule type" value="Genomic_DNA"/>
</dbReference>
<comment type="similarity">
    <text evidence="2 7 8">Belongs to the chorismate synthase family.</text>
</comment>
<dbReference type="Gene3D" id="3.60.150.10">
    <property type="entry name" value="Chorismate synthase AroC"/>
    <property type="match status" value="1"/>
</dbReference>
<dbReference type="PROSITE" id="PS00788">
    <property type="entry name" value="CHORISMATE_SYNTHASE_2"/>
    <property type="match status" value="1"/>
</dbReference>
<dbReference type="PANTHER" id="PTHR21085:SF0">
    <property type="entry name" value="CHORISMATE SYNTHASE"/>
    <property type="match status" value="1"/>
</dbReference>
<dbReference type="InterPro" id="IPR000453">
    <property type="entry name" value="Chorismate_synth"/>
</dbReference>
<comment type="cofactor">
    <cofactor evidence="7 8">
        <name>FMNH2</name>
        <dbReference type="ChEBI" id="CHEBI:57618"/>
    </cofactor>
    <text evidence="7 8">Reduced FMN (FMNH(2)).</text>
</comment>
<dbReference type="GO" id="GO:0009423">
    <property type="term" value="P:chorismate biosynthetic process"/>
    <property type="evidence" value="ECO:0007669"/>
    <property type="project" value="UniProtKB-UniRule"/>
</dbReference>
<keyword evidence="7" id="KW-0521">NADP</keyword>
<dbReference type="Pfam" id="PF01264">
    <property type="entry name" value="Chorismate_synt"/>
    <property type="match status" value="1"/>
</dbReference>
<comment type="function">
    <text evidence="7">Catalyzes the anti-1,4-elimination of the C-3 phosphate and the C-6 proR hydrogen from 5-enolpyruvylshikimate-3-phosphate (EPSP) to yield chorismate, which is the branch point compound that serves as the starting substrate for the three terminal pathways of aromatic amino acid biosynthesis. This reaction introduces a second double bond into the aromatic ring system.</text>
</comment>
<dbReference type="GO" id="GO:0004107">
    <property type="term" value="F:chorismate synthase activity"/>
    <property type="evidence" value="ECO:0007669"/>
    <property type="project" value="UniProtKB-UniRule"/>
</dbReference>
<dbReference type="SUPFAM" id="SSF103263">
    <property type="entry name" value="Chorismate synthase, AroC"/>
    <property type="match status" value="1"/>
</dbReference>
<proteinExistence type="inferred from homology"/>